<dbReference type="RefSeq" id="WP_177224252.1">
    <property type="nucleotide sequence ID" value="NZ_JAEUWV010000002.1"/>
</dbReference>
<organism evidence="9 10">
    <name type="scientific">Corynebacterium lipophilum</name>
    <dbReference type="NCBI Taxonomy" id="2804918"/>
    <lineage>
        <taxon>Bacteria</taxon>
        <taxon>Bacillati</taxon>
        <taxon>Actinomycetota</taxon>
        <taxon>Actinomycetes</taxon>
        <taxon>Mycobacteriales</taxon>
        <taxon>Corynebacteriaceae</taxon>
        <taxon>Corynebacterium</taxon>
    </lineage>
</organism>
<dbReference type="EMBL" id="JAEUWV010000002">
    <property type="protein sequence ID" value="MCO6393860.1"/>
    <property type="molecule type" value="Genomic_DNA"/>
</dbReference>
<feature type="transmembrane region" description="Helical" evidence="7">
    <location>
        <begin position="121"/>
        <end position="151"/>
    </location>
</feature>
<evidence type="ECO:0000256" key="5">
    <source>
        <dbReference type="ARBA" id="ARBA00022989"/>
    </source>
</evidence>
<dbReference type="InterPro" id="IPR044049">
    <property type="entry name" value="EccD_transm"/>
</dbReference>
<evidence type="ECO:0000256" key="4">
    <source>
        <dbReference type="ARBA" id="ARBA00022692"/>
    </source>
</evidence>
<keyword evidence="6 7" id="KW-0472">Membrane</keyword>
<reference evidence="9 10" key="1">
    <citation type="submission" date="2021-01" db="EMBL/GenBank/DDBJ databases">
        <title>Identification and Characterization of Corynebacterium sp.</title>
        <authorList>
            <person name="Luo Q."/>
            <person name="Qu P."/>
            <person name="Chen Q."/>
        </authorList>
    </citation>
    <scope>NUCLEOTIDE SEQUENCE [LARGE SCALE GENOMIC DNA]</scope>
    <source>
        <strain evidence="9 10">MC-18</strain>
    </source>
</reference>
<evidence type="ECO:0000256" key="6">
    <source>
        <dbReference type="ARBA" id="ARBA00023136"/>
    </source>
</evidence>
<feature type="transmembrane region" description="Helical" evidence="7">
    <location>
        <begin position="379"/>
        <end position="398"/>
    </location>
</feature>
<dbReference type="AlphaFoldDB" id="A0AAW5HVD7"/>
<dbReference type="Pfam" id="PF08817">
    <property type="entry name" value="YukD"/>
    <property type="match status" value="1"/>
</dbReference>
<evidence type="ECO:0000313" key="9">
    <source>
        <dbReference type="EMBL" id="MCO6393860.1"/>
    </source>
</evidence>
<name>A0AAW5HVD7_9CORY</name>
<sequence>MAVSATHHIVHVTIRIDVASLHRDIDLSLPTSSSLYELIPEIARFVELPQLHRPWEFTNVAGIPLDGHAPLYQLKMRNGATAVMRPQEQAAPPVIRDAAHSLSAAAASARDVRGLHIGATLLGLLCIAAVAGTVGGVAFGAGLAAAAALVLSLAARSSAVYVAFLCAAPFAVGAWVAGPPATWDGSSDTAIGMLAAAITAVACVVIGAMLRLCGAAVTTFAAVCALLLAAASLGAWLPQHHAGAAVVVLLGLLLVMLTPHIATAAAGLKVPRIPTAGEEFDRSDVYQHDVDTRSLTALTVSAAIACAVTTCCLPALYGIATMDAALGWRVALAGCMAGALLIHAVRHHYPTPRIALTALALGALGAVVLATVYESSPHPAFLVAAGCIAIVCATAVIWSRRVPDLEPTTVVWFERAEAAAIIAVIPLAVHLTGLFDLIRGL</sequence>
<gene>
    <name evidence="9" type="primary">eccD</name>
    <name evidence="9" type="ORF">JMN37_02495</name>
</gene>
<evidence type="ECO:0000313" key="10">
    <source>
        <dbReference type="Proteomes" id="UP001205920"/>
    </source>
</evidence>
<feature type="transmembrane region" description="Helical" evidence="7">
    <location>
        <begin position="354"/>
        <end position="373"/>
    </location>
</feature>
<feature type="transmembrane region" description="Helical" evidence="7">
    <location>
        <begin position="217"/>
        <end position="237"/>
    </location>
</feature>
<feature type="transmembrane region" description="Helical" evidence="7">
    <location>
        <begin position="418"/>
        <end position="438"/>
    </location>
</feature>
<dbReference type="NCBIfam" id="TIGR03920">
    <property type="entry name" value="T7SS_EccD"/>
    <property type="match status" value="1"/>
</dbReference>
<dbReference type="Pfam" id="PF19053">
    <property type="entry name" value="EccD"/>
    <property type="match status" value="1"/>
</dbReference>
<dbReference type="Proteomes" id="UP001205920">
    <property type="component" value="Unassembled WGS sequence"/>
</dbReference>
<keyword evidence="4 7" id="KW-0812">Transmembrane</keyword>
<dbReference type="InterPro" id="IPR006707">
    <property type="entry name" value="T7SS_EccD"/>
</dbReference>
<feature type="transmembrane region" description="Helical" evidence="7">
    <location>
        <begin position="190"/>
        <end position="210"/>
    </location>
</feature>
<evidence type="ECO:0000259" key="8">
    <source>
        <dbReference type="Pfam" id="PF19053"/>
    </source>
</evidence>
<keyword evidence="10" id="KW-1185">Reference proteome</keyword>
<proteinExistence type="inferred from homology"/>
<dbReference type="InterPro" id="IPR024962">
    <property type="entry name" value="YukD-like"/>
</dbReference>
<evidence type="ECO:0000256" key="3">
    <source>
        <dbReference type="ARBA" id="ARBA00022475"/>
    </source>
</evidence>
<evidence type="ECO:0000256" key="2">
    <source>
        <dbReference type="ARBA" id="ARBA00006162"/>
    </source>
</evidence>
<feature type="domain" description="EccD-like transmembrane" evidence="8">
    <location>
        <begin position="119"/>
        <end position="441"/>
    </location>
</feature>
<comment type="similarity">
    <text evidence="2">Belongs to the EccD/Snm4 family.</text>
</comment>
<keyword evidence="3" id="KW-1003">Cell membrane</keyword>
<feature type="transmembrane region" description="Helical" evidence="7">
    <location>
        <begin position="158"/>
        <end position="178"/>
    </location>
</feature>
<keyword evidence="5 7" id="KW-1133">Transmembrane helix</keyword>
<feature type="transmembrane region" description="Helical" evidence="7">
    <location>
        <begin position="295"/>
        <end position="320"/>
    </location>
</feature>
<evidence type="ECO:0000256" key="1">
    <source>
        <dbReference type="ARBA" id="ARBA00004651"/>
    </source>
</evidence>
<comment type="subcellular location">
    <subcellularLocation>
        <location evidence="1">Cell membrane</location>
        <topology evidence="1">Multi-pass membrane protein</topology>
    </subcellularLocation>
</comment>
<feature type="transmembrane region" description="Helical" evidence="7">
    <location>
        <begin position="243"/>
        <end position="262"/>
    </location>
</feature>
<feature type="transmembrane region" description="Helical" evidence="7">
    <location>
        <begin position="326"/>
        <end position="345"/>
    </location>
</feature>
<protein>
    <submittedName>
        <fullName evidence="9">Type VII secretion integral membrane protein EccD</fullName>
    </submittedName>
</protein>
<accession>A0AAW5HVD7</accession>
<comment type="caution">
    <text evidence="9">The sequence shown here is derived from an EMBL/GenBank/DDBJ whole genome shotgun (WGS) entry which is preliminary data.</text>
</comment>
<evidence type="ECO:0000256" key="7">
    <source>
        <dbReference type="SAM" id="Phobius"/>
    </source>
</evidence>
<dbReference type="GO" id="GO:0005886">
    <property type="term" value="C:plasma membrane"/>
    <property type="evidence" value="ECO:0007669"/>
    <property type="project" value="UniProtKB-SubCell"/>
</dbReference>